<protein>
    <recommendedName>
        <fullName evidence="3">Spore coat protein</fullName>
    </recommendedName>
</protein>
<proteinExistence type="predicted"/>
<organism evidence="1 2">
    <name type="scientific">Alkalicoccobacillus murimartini</name>
    <dbReference type="NCBI Taxonomy" id="171685"/>
    <lineage>
        <taxon>Bacteria</taxon>
        <taxon>Bacillati</taxon>
        <taxon>Bacillota</taxon>
        <taxon>Bacilli</taxon>
        <taxon>Bacillales</taxon>
        <taxon>Bacillaceae</taxon>
        <taxon>Alkalicoccobacillus</taxon>
    </lineage>
</organism>
<dbReference type="EMBL" id="JAUSUA010000004">
    <property type="protein sequence ID" value="MDQ0208188.1"/>
    <property type="molecule type" value="Genomic_DNA"/>
</dbReference>
<sequence length="124" mass="13790">MDSHKQLIDVAVGRILNKYDVTPSKDLSVSEKNKVKQTVLSIQQEVEQFLARQKEAADASGKPSLDLTGLDLLGSAPKITLEPEEEEVVEVVEVEEPVVNRVNPVASVKKAQTNRIQTFKRPKR</sequence>
<accession>A0ABT9YJZ3</accession>
<reference evidence="1 2" key="1">
    <citation type="submission" date="2023-07" db="EMBL/GenBank/DDBJ databases">
        <title>Genomic Encyclopedia of Type Strains, Phase IV (KMG-IV): sequencing the most valuable type-strain genomes for metagenomic binning, comparative biology and taxonomic classification.</title>
        <authorList>
            <person name="Goeker M."/>
        </authorList>
    </citation>
    <scope>NUCLEOTIDE SEQUENCE [LARGE SCALE GENOMIC DNA]</scope>
    <source>
        <strain evidence="1 2">DSM 19154</strain>
    </source>
</reference>
<dbReference type="RefSeq" id="WP_306984045.1">
    <property type="nucleotide sequence ID" value="NZ_JAUSUA010000004.1"/>
</dbReference>
<gene>
    <name evidence="1" type="ORF">J2S05_002997</name>
</gene>
<evidence type="ECO:0000313" key="2">
    <source>
        <dbReference type="Proteomes" id="UP001225034"/>
    </source>
</evidence>
<keyword evidence="2" id="KW-1185">Reference proteome</keyword>
<name>A0ABT9YJZ3_9BACI</name>
<evidence type="ECO:0008006" key="3">
    <source>
        <dbReference type="Google" id="ProtNLM"/>
    </source>
</evidence>
<evidence type="ECO:0000313" key="1">
    <source>
        <dbReference type="EMBL" id="MDQ0208188.1"/>
    </source>
</evidence>
<dbReference type="Proteomes" id="UP001225034">
    <property type="component" value="Unassembled WGS sequence"/>
</dbReference>
<comment type="caution">
    <text evidence="1">The sequence shown here is derived from an EMBL/GenBank/DDBJ whole genome shotgun (WGS) entry which is preliminary data.</text>
</comment>